<dbReference type="Proteomes" id="UP001139722">
    <property type="component" value="Unassembled WGS sequence"/>
</dbReference>
<protein>
    <submittedName>
        <fullName evidence="2">Cell wall-binding protein</fullName>
    </submittedName>
</protein>
<keyword evidence="3" id="KW-1185">Reference proteome</keyword>
<dbReference type="OrthoDB" id="5116373at2"/>
<dbReference type="PANTHER" id="PTHR30032:SF8">
    <property type="entry name" value="GERMINATION-SPECIFIC N-ACETYLMURAMOYL-L-ALANINE AMIDASE"/>
    <property type="match status" value="1"/>
</dbReference>
<evidence type="ECO:0000256" key="1">
    <source>
        <dbReference type="SAM" id="SignalP"/>
    </source>
</evidence>
<dbReference type="InterPro" id="IPR007253">
    <property type="entry name" value="Cell_wall-bd_2"/>
</dbReference>
<comment type="caution">
    <text evidence="2">The sequence shown here is derived from an EMBL/GenBank/DDBJ whole genome shotgun (WGS) entry which is preliminary data.</text>
</comment>
<feature type="chain" id="PRO_5040904862" evidence="1">
    <location>
        <begin position="29"/>
        <end position="365"/>
    </location>
</feature>
<dbReference type="AlphaFoldDB" id="A0A9X2GYZ5"/>
<evidence type="ECO:0000313" key="3">
    <source>
        <dbReference type="Proteomes" id="UP001139722"/>
    </source>
</evidence>
<keyword evidence="1" id="KW-0732">Signal</keyword>
<gene>
    <name evidence="2" type="ORF">BJ978_000702</name>
</gene>
<dbReference type="PANTHER" id="PTHR30032">
    <property type="entry name" value="N-ACETYLMURAMOYL-L-ALANINE AMIDASE-RELATED"/>
    <property type="match status" value="1"/>
</dbReference>
<name>A0A9X2GYZ5_9MICO</name>
<reference evidence="2" key="1">
    <citation type="submission" date="2022-06" db="EMBL/GenBank/DDBJ databases">
        <title>Sequencing the genomes of 1000 actinobacteria strains.</title>
        <authorList>
            <person name="Klenk H.-P."/>
        </authorList>
    </citation>
    <scope>NUCLEOTIDE SEQUENCE</scope>
    <source>
        <strain evidence="2">DSM 22016</strain>
    </source>
</reference>
<dbReference type="EMBL" id="JAMZDY010000001">
    <property type="protein sequence ID" value="MCP2370026.1"/>
    <property type="molecule type" value="Genomic_DNA"/>
</dbReference>
<organism evidence="2 3">
    <name type="scientific">Agromyces terreus</name>
    <dbReference type="NCBI Taxonomy" id="424795"/>
    <lineage>
        <taxon>Bacteria</taxon>
        <taxon>Bacillati</taxon>
        <taxon>Actinomycetota</taxon>
        <taxon>Actinomycetes</taxon>
        <taxon>Micrococcales</taxon>
        <taxon>Microbacteriaceae</taxon>
        <taxon>Agromyces</taxon>
    </lineage>
</organism>
<dbReference type="InterPro" id="IPR051922">
    <property type="entry name" value="Bact_Sporulation_Assoc"/>
</dbReference>
<sequence>MRRPVTLTLAAAAAATALLLTGVAPAQAADGADGWAPSIDGARSAAPQVAAKAAAAWTPTVERIGGVDRYDTAVKIAKKFPANVERVFVVTGADFPDALGASAAAGYYESPVLLTTRTSLPAAVVTEIKRLNPEEIVLVGGTGVVSTTVENSLKKLAPVVRLAGTDRYDTNRKTNSYVFEKNENPAGLGFIATGAGYADALSAGGVAGAYWSPVVLVNGSKSSLDAATKKNISDIGVQTVVIVGGSGAVSSGIEKQFDSIFPGRVYRESGDDRYSTSAVLNDSAYGTSYSTAFLAAGTGFADALAGGALAAVADGDGGPLFLVQPNCVPAPVLEQLKAAQPDKIVLLGGSGVLSSNVAKLKACAS</sequence>
<dbReference type="RefSeq" id="WP_156998757.1">
    <property type="nucleotide sequence ID" value="NZ_BAAANU010000039.1"/>
</dbReference>
<dbReference type="Pfam" id="PF04122">
    <property type="entry name" value="CW_binding_2"/>
    <property type="match status" value="3"/>
</dbReference>
<dbReference type="Gene3D" id="3.40.50.12090">
    <property type="match status" value="2"/>
</dbReference>
<feature type="signal peptide" evidence="1">
    <location>
        <begin position="1"/>
        <end position="28"/>
    </location>
</feature>
<evidence type="ECO:0000313" key="2">
    <source>
        <dbReference type="EMBL" id="MCP2370026.1"/>
    </source>
</evidence>
<accession>A0A9X2GYZ5</accession>
<proteinExistence type="predicted"/>